<evidence type="ECO:0000256" key="1">
    <source>
        <dbReference type="ARBA" id="ARBA00004651"/>
    </source>
</evidence>
<keyword evidence="4" id="KW-0812">Transmembrane</keyword>
<evidence type="ECO:0000313" key="7">
    <source>
        <dbReference type="EMBL" id="EMR13836.1"/>
    </source>
</evidence>
<dbReference type="eggNOG" id="COG1863">
    <property type="taxonomic scope" value="Bacteria"/>
</dbReference>
<accession>M7P2V6</accession>
<keyword evidence="8" id="KW-1185">Reference proteome</keyword>
<proteinExistence type="inferred from homology"/>
<dbReference type="PATRIC" id="fig|1286106.3.peg.569"/>
<dbReference type="InterPro" id="IPR002758">
    <property type="entry name" value="Cation_antiport_E"/>
</dbReference>
<dbReference type="RefSeq" id="WP_009725611.1">
    <property type="nucleotide sequence ID" value="NZ_APHR01000013.1"/>
</dbReference>
<name>M7P2V6_9GAMM</name>
<dbReference type="STRING" id="1286106.MPL1_02863"/>
<dbReference type="AlphaFoldDB" id="M7P2V6"/>
<evidence type="ECO:0000256" key="3">
    <source>
        <dbReference type="ARBA" id="ARBA00022475"/>
    </source>
</evidence>
<evidence type="ECO:0000256" key="2">
    <source>
        <dbReference type="ARBA" id="ARBA00006228"/>
    </source>
</evidence>
<dbReference type="GO" id="GO:0005886">
    <property type="term" value="C:plasma membrane"/>
    <property type="evidence" value="ECO:0007669"/>
    <property type="project" value="UniProtKB-SubCell"/>
</dbReference>
<dbReference type="PIRSF" id="PIRSF019239">
    <property type="entry name" value="MrpE"/>
    <property type="match status" value="1"/>
</dbReference>
<dbReference type="OrthoDB" id="9807187at2"/>
<evidence type="ECO:0000313" key="8">
    <source>
        <dbReference type="Proteomes" id="UP000012019"/>
    </source>
</evidence>
<dbReference type="Proteomes" id="UP000012019">
    <property type="component" value="Unassembled WGS sequence"/>
</dbReference>
<evidence type="ECO:0000256" key="6">
    <source>
        <dbReference type="ARBA" id="ARBA00023136"/>
    </source>
</evidence>
<evidence type="ECO:0000256" key="5">
    <source>
        <dbReference type="ARBA" id="ARBA00022989"/>
    </source>
</evidence>
<organism evidence="7 8">
    <name type="scientific">Methylophaga lonarensis MPL</name>
    <dbReference type="NCBI Taxonomy" id="1286106"/>
    <lineage>
        <taxon>Bacteria</taxon>
        <taxon>Pseudomonadati</taxon>
        <taxon>Pseudomonadota</taxon>
        <taxon>Gammaproteobacteria</taxon>
        <taxon>Thiotrichales</taxon>
        <taxon>Piscirickettsiaceae</taxon>
        <taxon>Methylophaga</taxon>
    </lineage>
</organism>
<dbReference type="Pfam" id="PF01899">
    <property type="entry name" value="MNHE"/>
    <property type="match status" value="1"/>
</dbReference>
<keyword evidence="5" id="KW-1133">Transmembrane helix</keyword>
<dbReference type="PANTHER" id="PTHR34584:SF1">
    <property type="entry name" value="NA(+)_H(+) ANTIPORTER SUBUNIT E1"/>
    <property type="match status" value="1"/>
</dbReference>
<evidence type="ECO:0000256" key="4">
    <source>
        <dbReference type="ARBA" id="ARBA00022692"/>
    </source>
</evidence>
<sequence>MIGFFWNILLALAWVALTGNFGGLNFTFGFALGYAVLAIAQTQLPAIRGYAQRIPRVLRFVGFFILELVKANLKVAFDILTPPWHMQPGVIAYPLSAKTEFEITMVANFISLTPGTLSLDVSNDNRVLFIHAMFLQDEKKLLAELNEVERRLLEVLR</sequence>
<reference evidence="7 8" key="1">
    <citation type="journal article" date="2013" name="Genome Announc.">
        <title>Draft Genome Sequence of Methylophaga lonarensis MPLT, a Haloalkaliphilic (Non-Methane-Utilizing) Methylotroph.</title>
        <authorList>
            <person name="Shetty S.A."/>
            <person name="Marathe N.P."/>
            <person name="Munot H."/>
            <person name="Antony C.P."/>
            <person name="Dhotre D.P."/>
            <person name="Murrell J.C."/>
            <person name="Shouche Y.S."/>
        </authorList>
    </citation>
    <scope>NUCLEOTIDE SEQUENCE [LARGE SCALE GENOMIC DNA]</scope>
    <source>
        <strain evidence="7 8">MPL</strain>
    </source>
</reference>
<keyword evidence="6" id="KW-0472">Membrane</keyword>
<gene>
    <name evidence="7" type="ORF">MPL1_02863</name>
</gene>
<dbReference type="GO" id="GO:0008324">
    <property type="term" value="F:monoatomic cation transmembrane transporter activity"/>
    <property type="evidence" value="ECO:0007669"/>
    <property type="project" value="InterPro"/>
</dbReference>
<protein>
    <submittedName>
        <fullName evidence="7">Monovalent cation/H+ antiporter subunit E</fullName>
    </submittedName>
</protein>
<comment type="caution">
    <text evidence="7">The sequence shown here is derived from an EMBL/GenBank/DDBJ whole genome shotgun (WGS) entry which is preliminary data.</text>
</comment>
<comment type="subcellular location">
    <subcellularLocation>
        <location evidence="1">Cell membrane</location>
        <topology evidence="1">Multi-pass membrane protein</topology>
    </subcellularLocation>
</comment>
<dbReference type="EMBL" id="APHR01000013">
    <property type="protein sequence ID" value="EMR13836.1"/>
    <property type="molecule type" value="Genomic_DNA"/>
</dbReference>
<comment type="similarity">
    <text evidence="2">Belongs to the CPA3 antiporters (TC 2.A.63) subunit E family.</text>
</comment>
<dbReference type="PANTHER" id="PTHR34584">
    <property type="entry name" value="NA(+)/H(+) ANTIPORTER SUBUNIT E1"/>
    <property type="match status" value="1"/>
</dbReference>
<keyword evidence="3" id="KW-1003">Cell membrane</keyword>